<dbReference type="InterPro" id="IPR000600">
    <property type="entry name" value="ROK"/>
</dbReference>
<dbReference type="PANTHER" id="PTHR18964">
    <property type="entry name" value="ROK (REPRESSOR, ORF, KINASE) FAMILY"/>
    <property type="match status" value="1"/>
</dbReference>
<dbReference type="PANTHER" id="PTHR18964:SF170">
    <property type="entry name" value="SUGAR KINASE"/>
    <property type="match status" value="1"/>
</dbReference>
<comment type="similarity">
    <text evidence="1">Belongs to the ROK (NagC/XylR) family.</text>
</comment>
<reference evidence="2" key="1">
    <citation type="submission" date="2023-03" db="EMBL/GenBank/DDBJ databases">
        <authorList>
            <person name="Shen W."/>
            <person name="Cai J."/>
        </authorList>
    </citation>
    <scope>NUCLEOTIDE SEQUENCE</scope>
    <source>
        <strain evidence="2">K72-2</strain>
    </source>
</reference>
<dbReference type="SUPFAM" id="SSF53067">
    <property type="entry name" value="Actin-like ATPase domain"/>
    <property type="match status" value="1"/>
</dbReference>
<dbReference type="AlphaFoldDB" id="A0AAW8UTU5"/>
<evidence type="ECO:0000313" key="2">
    <source>
        <dbReference type="EMBL" id="MDT2966295.1"/>
    </source>
</evidence>
<proteinExistence type="inferred from homology"/>
<evidence type="ECO:0000313" key="3">
    <source>
        <dbReference type="Proteomes" id="UP001268896"/>
    </source>
</evidence>
<protein>
    <submittedName>
        <fullName evidence="2">ROK family protein</fullName>
    </submittedName>
</protein>
<accession>A0AAW8UTU5</accession>
<sequence>MSIVVFDIGGSAVKFGLWKEAALAGKGSFGTPKTWNAMKDEMKSVFDGFAKTDSVEGVAISSPGAVDSVAGIIGGISAVPYIHRFPIKAEWENLFGVPVSVENDANCAALAEVWLGAAKDVQHALFIVIGSGIGGAVIVNRQLFKGKNLFGGEFGYMLLDGENTLSRLGSPVQVAEHYGKAMKMPDGVVDGKYLFEKAQEGEPMAVEFVEDMIDALARGIYNLSVSFNPDRVIIGGGVSVREDLIARIGERTAYHLNAHGAEAVDPDIQVCAFRNDANLIGAVAHFRETIGL</sequence>
<evidence type="ECO:0000256" key="1">
    <source>
        <dbReference type="ARBA" id="ARBA00006479"/>
    </source>
</evidence>
<dbReference type="Pfam" id="PF00480">
    <property type="entry name" value="ROK"/>
    <property type="match status" value="1"/>
</dbReference>
<comment type="caution">
    <text evidence="2">The sequence shown here is derived from an EMBL/GenBank/DDBJ whole genome shotgun (WGS) entry which is preliminary data.</text>
</comment>
<dbReference type="Gene3D" id="3.30.420.40">
    <property type="match status" value="2"/>
</dbReference>
<dbReference type="CDD" id="cd24152">
    <property type="entry name" value="ASKHA_NBD_ROK-like"/>
    <property type="match status" value="1"/>
</dbReference>
<dbReference type="EMBL" id="JARQDV010000028">
    <property type="protein sequence ID" value="MDT2966295.1"/>
    <property type="molecule type" value="Genomic_DNA"/>
</dbReference>
<name>A0AAW8UTU5_ENTCA</name>
<dbReference type="InterPro" id="IPR043129">
    <property type="entry name" value="ATPase_NBD"/>
</dbReference>
<dbReference type="RefSeq" id="WP_194186258.1">
    <property type="nucleotide sequence ID" value="NZ_JAAMRU010000025.1"/>
</dbReference>
<gene>
    <name evidence="2" type="ORF">P7I32_17125</name>
</gene>
<dbReference type="Proteomes" id="UP001268896">
    <property type="component" value="Unassembled WGS sequence"/>
</dbReference>
<organism evidence="2 3">
    <name type="scientific">Enterococcus casseliflavus</name>
    <name type="common">Enterococcus flavescens</name>
    <dbReference type="NCBI Taxonomy" id="37734"/>
    <lineage>
        <taxon>Bacteria</taxon>
        <taxon>Bacillati</taxon>
        <taxon>Bacillota</taxon>
        <taxon>Bacilli</taxon>
        <taxon>Lactobacillales</taxon>
        <taxon>Enterococcaceae</taxon>
        <taxon>Enterococcus</taxon>
    </lineage>
</organism>